<dbReference type="EMBL" id="MU826376">
    <property type="protein sequence ID" value="KAJ7377570.1"/>
    <property type="molecule type" value="Genomic_DNA"/>
</dbReference>
<proteinExistence type="predicted"/>
<organism evidence="1 2">
    <name type="scientific">Desmophyllum pertusum</name>
    <dbReference type="NCBI Taxonomy" id="174260"/>
    <lineage>
        <taxon>Eukaryota</taxon>
        <taxon>Metazoa</taxon>
        <taxon>Cnidaria</taxon>
        <taxon>Anthozoa</taxon>
        <taxon>Hexacorallia</taxon>
        <taxon>Scleractinia</taxon>
        <taxon>Caryophylliina</taxon>
        <taxon>Caryophylliidae</taxon>
        <taxon>Desmophyllum</taxon>
    </lineage>
</organism>
<evidence type="ECO:0000313" key="2">
    <source>
        <dbReference type="Proteomes" id="UP001163046"/>
    </source>
</evidence>
<keyword evidence="2" id="KW-1185">Reference proteome</keyword>
<sequence>MCGVAKPQRRIQTCPPQVERFSRRNLEPIHTEPSISHHKYSLVINSELSQSQALHASSTCKSRDPQVTLRDVVNAKSACICPDKTRFIGIRDARERDEGLEPTEDFPHINERMYSRKWLQDRIPTKIPDFAGCRKLT</sequence>
<reference evidence="1" key="1">
    <citation type="submission" date="2023-01" db="EMBL/GenBank/DDBJ databases">
        <title>Genome assembly of the deep-sea coral Lophelia pertusa.</title>
        <authorList>
            <person name="Herrera S."/>
            <person name="Cordes E."/>
        </authorList>
    </citation>
    <scope>NUCLEOTIDE SEQUENCE</scope>
    <source>
        <strain evidence="1">USNM1676648</strain>
        <tissue evidence="1">Polyp</tissue>
    </source>
</reference>
<name>A0A9W9Z9Y2_9CNID</name>
<protein>
    <submittedName>
        <fullName evidence="1">Uncharacterized protein</fullName>
    </submittedName>
</protein>
<evidence type="ECO:0000313" key="1">
    <source>
        <dbReference type="EMBL" id="KAJ7377570.1"/>
    </source>
</evidence>
<comment type="caution">
    <text evidence="1">The sequence shown here is derived from an EMBL/GenBank/DDBJ whole genome shotgun (WGS) entry which is preliminary data.</text>
</comment>
<dbReference type="Proteomes" id="UP001163046">
    <property type="component" value="Unassembled WGS sequence"/>
</dbReference>
<accession>A0A9W9Z9Y2</accession>
<gene>
    <name evidence="1" type="ORF">OS493_028128</name>
</gene>
<dbReference type="AlphaFoldDB" id="A0A9W9Z9Y2"/>